<gene>
    <name evidence="2" type="ORF">ENS31_13775</name>
</gene>
<dbReference type="AlphaFoldDB" id="A0A7V3E8M7"/>
<dbReference type="InterPro" id="IPR026444">
    <property type="entry name" value="Secre_tail"/>
</dbReference>
<evidence type="ECO:0000259" key="1">
    <source>
        <dbReference type="Pfam" id="PF18962"/>
    </source>
</evidence>
<dbReference type="EMBL" id="DSUJ01000011">
    <property type="protein sequence ID" value="HFI92582.1"/>
    <property type="molecule type" value="Genomic_DNA"/>
</dbReference>
<sequence length="195" mass="21886">MDQSNPSGLALSNGFYKTDAVYAYPLNIRHSDAWIIVNLNDLYPDDNMIYATVGPDYIGYSPFYIPLLYMNDLEAGISVLGQGNPTLNPIKLTLLYFELVSNDDIYSEMDFYLDQNYPNPFNPTTVISWQSPVGSHQTLKVYDVLGNEVATLVNEYKEAGRHKVEFDASKLASGVYIYKLTAGSFTSSKKMMVVK</sequence>
<protein>
    <submittedName>
        <fullName evidence="2">T9SS type A sorting domain-containing protein</fullName>
    </submittedName>
</protein>
<reference evidence="2" key="1">
    <citation type="journal article" date="2020" name="mSystems">
        <title>Genome- and Community-Level Interaction Insights into Carbon Utilization and Element Cycling Functions of Hydrothermarchaeota in Hydrothermal Sediment.</title>
        <authorList>
            <person name="Zhou Z."/>
            <person name="Liu Y."/>
            <person name="Xu W."/>
            <person name="Pan J."/>
            <person name="Luo Z.H."/>
            <person name="Li M."/>
        </authorList>
    </citation>
    <scope>NUCLEOTIDE SEQUENCE [LARGE SCALE GENOMIC DNA]</scope>
    <source>
        <strain evidence="2">SpSt-479</strain>
    </source>
</reference>
<feature type="domain" description="Secretion system C-terminal sorting" evidence="1">
    <location>
        <begin position="117"/>
        <end position="193"/>
    </location>
</feature>
<dbReference type="Pfam" id="PF18962">
    <property type="entry name" value="Por_Secre_tail"/>
    <property type="match status" value="1"/>
</dbReference>
<comment type="caution">
    <text evidence="2">The sequence shown here is derived from an EMBL/GenBank/DDBJ whole genome shotgun (WGS) entry which is preliminary data.</text>
</comment>
<accession>A0A7V3E8M7</accession>
<proteinExistence type="predicted"/>
<dbReference type="NCBIfam" id="TIGR04183">
    <property type="entry name" value="Por_Secre_tail"/>
    <property type="match status" value="1"/>
</dbReference>
<organism evidence="2">
    <name type="scientific">Ignavibacterium album</name>
    <dbReference type="NCBI Taxonomy" id="591197"/>
    <lineage>
        <taxon>Bacteria</taxon>
        <taxon>Pseudomonadati</taxon>
        <taxon>Ignavibacteriota</taxon>
        <taxon>Ignavibacteria</taxon>
        <taxon>Ignavibacteriales</taxon>
        <taxon>Ignavibacteriaceae</taxon>
        <taxon>Ignavibacterium</taxon>
    </lineage>
</organism>
<name>A0A7V3E8M7_9BACT</name>
<evidence type="ECO:0000313" key="2">
    <source>
        <dbReference type="EMBL" id="HFI92582.1"/>
    </source>
</evidence>
<dbReference type="Gene3D" id="2.60.40.4070">
    <property type="match status" value="1"/>
</dbReference>